<dbReference type="EMBL" id="KV419432">
    <property type="protein sequence ID" value="KZS88906.1"/>
    <property type="molecule type" value="Genomic_DNA"/>
</dbReference>
<reference evidence="4 5" key="1">
    <citation type="journal article" date="2016" name="Mol. Biol. Evol.">
        <title>Comparative Genomics of Early-Diverging Mushroom-Forming Fungi Provides Insights into the Origins of Lignocellulose Decay Capabilities.</title>
        <authorList>
            <person name="Nagy L.G."/>
            <person name="Riley R."/>
            <person name="Tritt A."/>
            <person name="Adam C."/>
            <person name="Daum C."/>
            <person name="Floudas D."/>
            <person name="Sun H."/>
            <person name="Yadav J.S."/>
            <person name="Pangilinan J."/>
            <person name="Larsson K.H."/>
            <person name="Matsuura K."/>
            <person name="Barry K."/>
            <person name="Labutti K."/>
            <person name="Kuo R."/>
            <person name="Ohm R.A."/>
            <person name="Bhattacharya S.S."/>
            <person name="Shirouzu T."/>
            <person name="Yoshinaga Y."/>
            <person name="Martin F.M."/>
            <person name="Grigoriev I.V."/>
            <person name="Hibbett D.S."/>
        </authorList>
    </citation>
    <scope>NUCLEOTIDE SEQUENCE [LARGE SCALE GENOMIC DNA]</scope>
    <source>
        <strain evidence="4 5">HHB9708</strain>
    </source>
</reference>
<sequence length="1091" mass="124116">MESAISAAGSASNLNEPLVSRFDRLLALMEVQNGLIKEQSRALLEQKVELAAQHRTLRKHTTMLQSIEKDATKGECCLDSSFSKPVVNHTVDDRAHEERQLKDEQTWGALDKESLAKIKVKVEQWRDLMNVSLIFIALFLTVVTAFISPVIALFTSPNSGGSKSSLPPRSTQFVALFYYLALIVSILNSVLCVLAIQWAQRLIATPTGKTNLERALAREARTALAEGYMMRLMGVLVWTLLLSISFFVIGFLIQLWELALSPNGRTPILIVGGALASGMTLIILGVIVITTVQAALHSNSPFESPLSNAMQPLLRWFHRKAHLLISNKTEQLEAKGDGPPHDDDDSERSVQDPESIEDLIRWEDHDSKDLQIRKAYARLVLNTTDTDILERAVPSFKFSRWYNASEPPSAIFLAVYDRFLATDTSIRAKETVYKQLVYFQQWNGWTQASSWPPLTGRTWRTDLKANQWTRWCRTQLRLVVDQPRASLREFIPALSFFASLEENNQDLRIIEPESDVQCVSRILCSFERDAESGYREDVLLAAVGECRLLLENGNLDDLHAILSNVDHLSVLKSLIRGPWARWYNVKPLITFMTKGKELEILIAMSDFFSDLPDMNASSDADMPLSGDPLLIASFLEELVDNLPADFTMPPRLDLSPLLRLIDKSSQFWHHCNVLIRCLESGGFDTLSDLRPASALWRHCRDVSQGSHLRRDDGTAAIAFFQLYEACFVRQFLDIYILYYILFTYQPALPGLSDEECQDLSANIRSSICNQDIRSTQQLKRPLLELLYLTEEQKKIVISQILNHGNVPRHHFLVFLIEKSKMEWDQISELVAYITQDHEIELSTLVMPISLDGWSHVNVSVDHHRAASLFLDFLALIIPSLPPQFTAPREFDLSKIIWAIIVFKPDRQSWRKHTDTIMFYLDHGVFGLLGDELINGARAFFFRCLGPSPRMRSWDPAEQTSEYAIERARFYLRVMEDREAAIWGTPAESNEPPVNRTQPDAGSLRPPGPPRSNGDDANFSLFHQLRQFFSPREWRSGMRRYRPGNTDLSLTAEDIELERNSFKASPAQVMLRAHYPYYLYLKLPLQSSEDAL</sequence>
<evidence type="ECO:0000313" key="4">
    <source>
        <dbReference type="EMBL" id="KZS88906.1"/>
    </source>
</evidence>
<keyword evidence="2" id="KW-0472">Membrane</keyword>
<dbReference type="OrthoDB" id="3235960at2759"/>
<keyword evidence="5" id="KW-1185">Reference proteome</keyword>
<feature type="compositionally biased region" description="Basic and acidic residues" evidence="1">
    <location>
        <begin position="332"/>
        <end position="351"/>
    </location>
</feature>
<feature type="transmembrane region" description="Helical" evidence="2">
    <location>
        <begin position="235"/>
        <end position="256"/>
    </location>
</feature>
<feature type="domain" description="DUF6535" evidence="3">
    <location>
        <begin position="107"/>
        <end position="257"/>
    </location>
</feature>
<feature type="region of interest" description="Disordered" evidence="1">
    <location>
        <begin position="982"/>
        <end position="1015"/>
    </location>
</feature>
<name>A0A164PNW3_9AGAM</name>
<evidence type="ECO:0000259" key="3">
    <source>
        <dbReference type="Pfam" id="PF20153"/>
    </source>
</evidence>
<protein>
    <recommendedName>
        <fullName evidence="3">DUF6535 domain-containing protein</fullName>
    </recommendedName>
</protein>
<feature type="region of interest" description="Disordered" evidence="1">
    <location>
        <begin position="332"/>
        <end position="353"/>
    </location>
</feature>
<feature type="transmembrane region" description="Helical" evidence="2">
    <location>
        <begin position="176"/>
        <end position="199"/>
    </location>
</feature>
<dbReference type="Proteomes" id="UP000076722">
    <property type="component" value="Unassembled WGS sequence"/>
</dbReference>
<evidence type="ECO:0000256" key="1">
    <source>
        <dbReference type="SAM" id="MobiDB-lite"/>
    </source>
</evidence>
<dbReference type="InterPro" id="IPR045338">
    <property type="entry name" value="DUF6535"/>
</dbReference>
<dbReference type="STRING" id="1314777.A0A164PNW3"/>
<accession>A0A164PNW3</accession>
<gene>
    <name evidence="4" type="ORF">SISNIDRAFT_489752</name>
</gene>
<evidence type="ECO:0000256" key="2">
    <source>
        <dbReference type="SAM" id="Phobius"/>
    </source>
</evidence>
<feature type="transmembrane region" description="Helical" evidence="2">
    <location>
        <begin position="131"/>
        <end position="156"/>
    </location>
</feature>
<evidence type="ECO:0000313" key="5">
    <source>
        <dbReference type="Proteomes" id="UP000076722"/>
    </source>
</evidence>
<organism evidence="4 5">
    <name type="scientific">Sistotremastrum niveocremeum HHB9708</name>
    <dbReference type="NCBI Taxonomy" id="1314777"/>
    <lineage>
        <taxon>Eukaryota</taxon>
        <taxon>Fungi</taxon>
        <taxon>Dikarya</taxon>
        <taxon>Basidiomycota</taxon>
        <taxon>Agaricomycotina</taxon>
        <taxon>Agaricomycetes</taxon>
        <taxon>Sistotremastrales</taxon>
        <taxon>Sistotremastraceae</taxon>
        <taxon>Sertulicium</taxon>
        <taxon>Sertulicium niveocremeum</taxon>
    </lineage>
</organism>
<proteinExistence type="predicted"/>
<feature type="transmembrane region" description="Helical" evidence="2">
    <location>
        <begin position="268"/>
        <end position="292"/>
    </location>
</feature>
<dbReference type="Pfam" id="PF20153">
    <property type="entry name" value="DUF6535"/>
    <property type="match status" value="1"/>
</dbReference>
<keyword evidence="2" id="KW-1133">Transmembrane helix</keyword>
<dbReference type="AlphaFoldDB" id="A0A164PNW3"/>
<keyword evidence="2" id="KW-0812">Transmembrane</keyword>